<dbReference type="OrthoDB" id="837641at2"/>
<gene>
    <name evidence="1" type="ORF">SAMN04515668_2621</name>
</gene>
<accession>A0A1I5Z266</accession>
<name>A0A1I5Z266_HYMAR</name>
<sequence length="205" mass="23682">MRPIGLNAQTTTSCYQLSLRHLRKLGGLEPGSPPLNLLWGGQHRLFISCEVLSEVAEPYLQVRYEWRGKPHSYWLELVPVVSPISYPYPARYLLVCPVSGLRTTTLYLHTDTGELMCRQAWGPGRLYYPSQLVTERARHSSRQQAEDDALEKVLIDRPRRKLWYKGKPTRPFAALLNLQKRLGYPPPVMDKSPKHSAWLEAFWKL</sequence>
<dbReference type="EMBL" id="FOXS01000003">
    <property type="protein sequence ID" value="SFQ50435.1"/>
    <property type="molecule type" value="Genomic_DNA"/>
</dbReference>
<dbReference type="Proteomes" id="UP000199029">
    <property type="component" value="Unassembled WGS sequence"/>
</dbReference>
<organism evidence="1 2">
    <name type="scientific">Hymenobacter arizonensis</name>
    <name type="common">Siccationidurans arizonensis</name>
    <dbReference type="NCBI Taxonomy" id="1227077"/>
    <lineage>
        <taxon>Bacteria</taxon>
        <taxon>Pseudomonadati</taxon>
        <taxon>Bacteroidota</taxon>
        <taxon>Cytophagia</taxon>
        <taxon>Cytophagales</taxon>
        <taxon>Hymenobacteraceae</taxon>
        <taxon>Hymenobacter</taxon>
    </lineage>
</organism>
<dbReference type="AlphaFoldDB" id="A0A1I5Z266"/>
<keyword evidence="2" id="KW-1185">Reference proteome</keyword>
<proteinExistence type="predicted"/>
<evidence type="ECO:0000313" key="2">
    <source>
        <dbReference type="Proteomes" id="UP000199029"/>
    </source>
</evidence>
<dbReference type="RefSeq" id="WP_092673765.1">
    <property type="nucleotide sequence ID" value="NZ_FOXS01000003.1"/>
</dbReference>
<evidence type="ECO:0000313" key="1">
    <source>
        <dbReference type="EMBL" id="SFQ50435.1"/>
    </source>
</evidence>
<reference evidence="2" key="1">
    <citation type="submission" date="2016-10" db="EMBL/GenBank/DDBJ databases">
        <authorList>
            <person name="Varghese N."/>
            <person name="Submissions S."/>
        </authorList>
    </citation>
    <scope>NUCLEOTIDE SEQUENCE [LARGE SCALE GENOMIC DNA]</scope>
    <source>
        <strain evidence="2">OR362-8,ATCC BAA-1266,JCM 13504</strain>
    </source>
</reference>
<protein>
    <submittedName>
        <fullName evidence="1">Uncharacterized protein</fullName>
    </submittedName>
</protein>